<keyword evidence="1" id="KW-0732">Signal</keyword>
<feature type="signal peptide" evidence="1">
    <location>
        <begin position="1"/>
        <end position="23"/>
    </location>
</feature>
<comment type="caution">
    <text evidence="2">The sequence shown here is derived from an EMBL/GenBank/DDBJ whole genome shotgun (WGS) entry which is preliminary data.</text>
</comment>
<gene>
    <name evidence="2" type="ORF">GS398_19490</name>
</gene>
<dbReference type="EMBL" id="WVHS01000005">
    <property type="protein sequence ID" value="MXV17492.1"/>
    <property type="molecule type" value="Genomic_DNA"/>
</dbReference>
<evidence type="ECO:0008006" key="4">
    <source>
        <dbReference type="Google" id="ProtNLM"/>
    </source>
</evidence>
<name>A0A7K1Y2P4_9SPHI</name>
<organism evidence="2 3">
    <name type="scientific">Hufsiella ginkgonis</name>
    <dbReference type="NCBI Taxonomy" id="2695274"/>
    <lineage>
        <taxon>Bacteria</taxon>
        <taxon>Pseudomonadati</taxon>
        <taxon>Bacteroidota</taxon>
        <taxon>Sphingobacteriia</taxon>
        <taxon>Sphingobacteriales</taxon>
        <taxon>Sphingobacteriaceae</taxon>
        <taxon>Hufsiella</taxon>
    </lineage>
</organism>
<evidence type="ECO:0000313" key="3">
    <source>
        <dbReference type="Proteomes" id="UP000451233"/>
    </source>
</evidence>
<dbReference type="RefSeq" id="WP_160908494.1">
    <property type="nucleotide sequence ID" value="NZ_WVHS01000005.1"/>
</dbReference>
<evidence type="ECO:0000313" key="2">
    <source>
        <dbReference type="EMBL" id="MXV17492.1"/>
    </source>
</evidence>
<feature type="chain" id="PRO_5029889802" description="Porin" evidence="1">
    <location>
        <begin position="24"/>
        <end position="672"/>
    </location>
</feature>
<keyword evidence="3" id="KW-1185">Reference proteome</keyword>
<evidence type="ECO:0000256" key="1">
    <source>
        <dbReference type="SAM" id="SignalP"/>
    </source>
</evidence>
<dbReference type="Proteomes" id="UP000451233">
    <property type="component" value="Unassembled WGS sequence"/>
</dbReference>
<protein>
    <recommendedName>
        <fullName evidence="4">Porin</fullName>
    </recommendedName>
</protein>
<accession>A0A7K1Y2P4</accession>
<sequence>MSRSVCLFVFLALFGLTGYRATAQTPQPTVKKPDASAEIDSLRQREESTQDTVIFTSKYIRYTRLKFLDDSTYTLPIDTSLRNAQHYNPQNNPFSPSIHLGNGGLSSRDLLYTPRKNIGFDAGFHALDRFLYTQDSVNYYRARTPFTELYYVNGGQVEQYFNLIHTQNVKPNLNVGASYKRIGADGFYRTQRGDHTNVTVFTWYRSKNKRYNLLANALFNTLRAGENGSILNDSIFTSSNENGFGPQTEPTRLVGTGTNRPVQSWKERELFMKHFYYLGRLDSLNGDSATAVLPTQRVTYSLHYTNAQYKFFRNEPDTYGAFPAGMVNSTVLVTNDSTSVKTLANEFSYSFYLRGKSVSFLKNEVKLDVGLLHELVQYRQVSDSMTVRKLSFQNITLKGNAGYRFSDRVSLVADLQQVMAGRSFGNFLYEANASIMLSRSVGKVVLGAYLLNRTPEEIYRNTDYQFHKWNADLDDSKITSLSFSYQNPKYFFNAKAEYLLLNNYTYLRETAVDKQVEPVQSSANISLLKVSAAKDFRFGSFGSENYAVYQKTDAQDVLRTPELYLYNSFYYSRRIFKSIDAQAGFDSRYNTSFAAPAYAIDISQFYNDRSATSFSSYPVIDVWLKVSLRRATIFLKNNYINQGLFSKGYYTVNRYPMPGSKFLFSVKWDFYN</sequence>
<dbReference type="AlphaFoldDB" id="A0A7K1Y2P4"/>
<dbReference type="InterPro" id="IPR025631">
    <property type="entry name" value="Porin_10"/>
</dbReference>
<dbReference type="Pfam" id="PF14121">
    <property type="entry name" value="Porin_10"/>
    <property type="match status" value="1"/>
</dbReference>
<reference evidence="2 3" key="1">
    <citation type="submission" date="2019-11" db="EMBL/GenBank/DDBJ databases">
        <title>Pedobacter sp. HMF7056 Genome sequencing and assembly.</title>
        <authorList>
            <person name="Kang H."/>
            <person name="Kim H."/>
            <person name="Joh K."/>
        </authorList>
    </citation>
    <scope>NUCLEOTIDE SEQUENCE [LARGE SCALE GENOMIC DNA]</scope>
    <source>
        <strain evidence="2 3">HMF7056</strain>
    </source>
</reference>
<proteinExistence type="predicted"/>